<dbReference type="EMBL" id="LGUA01000700">
    <property type="protein sequence ID" value="OAX80442.1"/>
    <property type="molecule type" value="Genomic_DNA"/>
</dbReference>
<dbReference type="AlphaFoldDB" id="A0A1B7NUJ4"/>
<name>A0A1B7NUJ4_9EURO</name>
<gene>
    <name evidence="1" type="ORF">ACJ72_05223</name>
</gene>
<keyword evidence="2" id="KW-1185">Reference proteome</keyword>
<evidence type="ECO:0000313" key="2">
    <source>
        <dbReference type="Proteomes" id="UP000091918"/>
    </source>
</evidence>
<reference evidence="1 2" key="1">
    <citation type="submission" date="2015-07" db="EMBL/GenBank/DDBJ databases">
        <title>Emmonsia species relationships and genome sequence.</title>
        <authorList>
            <person name="Cuomo C.A."/>
            <person name="Schwartz I.S."/>
            <person name="Kenyon C."/>
            <person name="de Hoog G.S."/>
            <person name="Govender N.P."/>
            <person name="Botha A."/>
            <person name="Moreno L."/>
            <person name="de Vries M."/>
            <person name="Munoz J.F."/>
            <person name="Stielow J.B."/>
        </authorList>
    </citation>
    <scope>NUCLEOTIDE SEQUENCE [LARGE SCALE GENOMIC DNA]</scope>
    <source>
        <strain evidence="1 2">CBS 136260</strain>
    </source>
</reference>
<dbReference type="OrthoDB" id="414463at2759"/>
<comment type="caution">
    <text evidence="1">The sequence shown here is derived from an EMBL/GenBank/DDBJ whole genome shotgun (WGS) entry which is preliminary data.</text>
</comment>
<accession>A0A1B7NUJ4</accession>
<proteinExistence type="predicted"/>
<dbReference type="Proteomes" id="UP000091918">
    <property type="component" value="Unassembled WGS sequence"/>
</dbReference>
<evidence type="ECO:0000313" key="1">
    <source>
        <dbReference type="EMBL" id="OAX80442.1"/>
    </source>
</evidence>
<dbReference type="Gene3D" id="3.40.50.450">
    <property type="match status" value="1"/>
</dbReference>
<sequence length="112" mass="12132">MGELARTLVSLSGPKAVHGIIPSALVKVEDGYRTSLTATNAQAGGKAPERVVIVNESQEGGQLGGSEYGLTTLVPDMHTRKRTMVQKVMEGAPGVGLWFCRADLGRWRRLWR</sequence>
<organism evidence="1 2">
    <name type="scientific">Emergomyces africanus</name>
    <dbReference type="NCBI Taxonomy" id="1955775"/>
    <lineage>
        <taxon>Eukaryota</taxon>
        <taxon>Fungi</taxon>
        <taxon>Dikarya</taxon>
        <taxon>Ascomycota</taxon>
        <taxon>Pezizomycotina</taxon>
        <taxon>Eurotiomycetes</taxon>
        <taxon>Eurotiomycetidae</taxon>
        <taxon>Onygenales</taxon>
        <taxon>Ajellomycetaceae</taxon>
        <taxon>Emergomyces</taxon>
    </lineage>
</organism>
<dbReference type="STRING" id="1658172.A0A1B7NUJ4"/>
<protein>
    <submittedName>
        <fullName evidence="1">Uncharacterized protein</fullName>
    </submittedName>
</protein>